<comment type="caution">
    <text evidence="2">The sequence shown here is derived from an EMBL/GenBank/DDBJ whole genome shotgun (WGS) entry which is preliminary data.</text>
</comment>
<dbReference type="InterPro" id="IPR034660">
    <property type="entry name" value="DinB/YfiT-like"/>
</dbReference>
<protein>
    <submittedName>
        <fullName evidence="2">Maleylpyruvate isomerase family mycothiol-dependent enzyme</fullName>
    </submittedName>
</protein>
<evidence type="ECO:0000259" key="1">
    <source>
        <dbReference type="Pfam" id="PF11716"/>
    </source>
</evidence>
<keyword evidence="2" id="KW-0413">Isomerase</keyword>
<dbReference type="SUPFAM" id="SSF109854">
    <property type="entry name" value="DinB/YfiT-like putative metalloenzymes"/>
    <property type="match status" value="1"/>
</dbReference>
<dbReference type="Proteomes" id="UP000722989">
    <property type="component" value="Unassembled WGS sequence"/>
</dbReference>
<sequence>MLVDTLRRESRRVVTMVRRAERLNAAVPGLAWTAGQLAGHLCVVYRAFAGTVRGEPFGPEFESAIGDGDTLPEVLAATNARMVEEVNFDKPSDAAYALAAGASELADALSASPDLEVARPAPWYGPGVTRYVATLGAIGVSETLVHGRDLALALGGDPRVPDAAAVFAAPTVMSEMLPLLVDPEATRGLTATFELRIRGGRSFVLHMSDGAARSAPAPSTERQVDCVISLSAGAALLIGFNRMSVWRALTTGQVISYGRRPWLGLRFRSLFLNP</sequence>
<proteinExistence type="predicted"/>
<dbReference type="EMBL" id="JAATVY010000004">
    <property type="protein sequence ID" value="NJC69909.1"/>
    <property type="molecule type" value="Genomic_DNA"/>
</dbReference>
<dbReference type="InterPro" id="IPR024344">
    <property type="entry name" value="MDMPI_metal-binding"/>
</dbReference>
<dbReference type="Gene3D" id="1.20.120.450">
    <property type="entry name" value="dinb family like domain"/>
    <property type="match status" value="1"/>
</dbReference>
<dbReference type="GO" id="GO:0016853">
    <property type="term" value="F:isomerase activity"/>
    <property type="evidence" value="ECO:0007669"/>
    <property type="project" value="UniProtKB-KW"/>
</dbReference>
<name>A0ABX0XXC6_9ACTN</name>
<dbReference type="InterPro" id="IPR036527">
    <property type="entry name" value="SCP2_sterol-bd_dom_sf"/>
</dbReference>
<feature type="domain" description="Mycothiol-dependent maleylpyruvate isomerase metal-binding" evidence="1">
    <location>
        <begin position="6"/>
        <end position="151"/>
    </location>
</feature>
<dbReference type="SUPFAM" id="SSF55718">
    <property type="entry name" value="SCP-like"/>
    <property type="match status" value="1"/>
</dbReference>
<dbReference type="InterPro" id="IPR017517">
    <property type="entry name" value="Maleyloyr_isom"/>
</dbReference>
<organism evidence="2 3">
    <name type="scientific">Planosporangium thailandense</name>
    <dbReference type="NCBI Taxonomy" id="765197"/>
    <lineage>
        <taxon>Bacteria</taxon>
        <taxon>Bacillati</taxon>
        <taxon>Actinomycetota</taxon>
        <taxon>Actinomycetes</taxon>
        <taxon>Micromonosporales</taxon>
        <taxon>Micromonosporaceae</taxon>
        <taxon>Planosporangium</taxon>
    </lineage>
</organism>
<evidence type="ECO:0000313" key="2">
    <source>
        <dbReference type="EMBL" id="NJC69909.1"/>
    </source>
</evidence>
<accession>A0ABX0XXC6</accession>
<gene>
    <name evidence="2" type="ORF">HC031_09295</name>
</gene>
<reference evidence="2 3" key="1">
    <citation type="submission" date="2020-03" db="EMBL/GenBank/DDBJ databases">
        <title>WGS of the type strain of Planosporangium spp.</title>
        <authorList>
            <person name="Thawai C."/>
        </authorList>
    </citation>
    <scope>NUCLEOTIDE SEQUENCE [LARGE SCALE GENOMIC DNA]</scope>
    <source>
        <strain evidence="2 3">TBRC 5610</strain>
    </source>
</reference>
<dbReference type="NCBIfam" id="TIGR03083">
    <property type="entry name" value="maleylpyruvate isomerase family mycothiol-dependent enzyme"/>
    <property type="match status" value="1"/>
</dbReference>
<evidence type="ECO:0000313" key="3">
    <source>
        <dbReference type="Proteomes" id="UP000722989"/>
    </source>
</evidence>
<keyword evidence="3" id="KW-1185">Reference proteome</keyword>
<dbReference type="Pfam" id="PF11716">
    <property type="entry name" value="MDMPI_N"/>
    <property type="match status" value="1"/>
</dbReference>